<feature type="transmembrane region" description="Helical" evidence="7">
    <location>
        <begin position="183"/>
        <end position="201"/>
    </location>
</feature>
<feature type="transmembrane region" description="Helical" evidence="7">
    <location>
        <begin position="213"/>
        <end position="231"/>
    </location>
</feature>
<keyword evidence="4 7" id="KW-0812">Transmembrane</keyword>
<evidence type="ECO:0000313" key="9">
    <source>
        <dbReference type="EMBL" id="GEO35242.1"/>
    </source>
</evidence>
<evidence type="ECO:0000256" key="4">
    <source>
        <dbReference type="ARBA" id="ARBA00022692"/>
    </source>
</evidence>
<keyword evidence="5 7" id="KW-1133">Transmembrane helix</keyword>
<dbReference type="Pfam" id="PF08817">
    <property type="entry name" value="YukD"/>
    <property type="match status" value="1"/>
</dbReference>
<dbReference type="NCBIfam" id="TIGR03920">
    <property type="entry name" value="T7SS_EccD"/>
    <property type="match status" value="1"/>
</dbReference>
<accession>A0A512DFM8</accession>
<feature type="transmembrane region" description="Helical" evidence="7">
    <location>
        <begin position="158"/>
        <end position="176"/>
    </location>
</feature>
<feature type="transmembrane region" description="Helical" evidence="7">
    <location>
        <begin position="266"/>
        <end position="285"/>
    </location>
</feature>
<feature type="transmembrane region" description="Helical" evidence="7">
    <location>
        <begin position="398"/>
        <end position="421"/>
    </location>
</feature>
<evidence type="ECO:0000256" key="1">
    <source>
        <dbReference type="ARBA" id="ARBA00004651"/>
    </source>
</evidence>
<name>A0A512DFM8_9CELL</name>
<dbReference type="EMBL" id="BJYY01000018">
    <property type="protein sequence ID" value="GEO35242.1"/>
    <property type="molecule type" value="Genomic_DNA"/>
</dbReference>
<dbReference type="Pfam" id="PF19053">
    <property type="entry name" value="EccD"/>
    <property type="match status" value="1"/>
</dbReference>
<sequence length="456" mass="46049">MTAVDQQASAAAPAVTPNEIVRLTVVARSRTADLTLPALLPLAEVLPGVVRTLGVLEPDEVHGGCRVHTADGHALDLDASLLAQGVRDGAVLSVSVGVDEKPPKVYDDLVEAIADVVEEQAGTWTAESSRRTMLSVAGVLALLGAWTLHAAAIPPLPAALTAAGVAVIATLGGAVLARVRQDVEGALVLFGTAVAFALVAASRDLVSGPGATGVVAGLGVALVGAVGLAVLRERGWPLLPAVTVGVVGAAAGGLVVGTGLDPGRVLLVLTVLLVLVAGLAPRYALQLTRTAPPPLQSEDAILRDPDPIDGTAVRDRVELSARLVHGLRLTLAVLHVLVAPVVAPMNPLAFAVSWLVSVLLVLAARRDARAVDVVVSVAGGVLSVATATIGAVLAEPAWAPVLAAVVAMSAVGVNLLMAFPPRSVLARARATDVVESVLLVLLVPLTVLALGVIQSL</sequence>
<keyword evidence="6 7" id="KW-0472">Membrane</keyword>
<dbReference type="Proteomes" id="UP000321181">
    <property type="component" value="Unassembled WGS sequence"/>
</dbReference>
<evidence type="ECO:0000313" key="10">
    <source>
        <dbReference type="Proteomes" id="UP000321181"/>
    </source>
</evidence>
<feature type="transmembrane region" description="Helical" evidence="7">
    <location>
        <begin position="348"/>
        <end position="364"/>
    </location>
</feature>
<evidence type="ECO:0000256" key="7">
    <source>
        <dbReference type="SAM" id="Phobius"/>
    </source>
</evidence>
<reference evidence="9 10" key="1">
    <citation type="submission" date="2019-07" db="EMBL/GenBank/DDBJ databases">
        <title>Whole genome shotgun sequence of Cellulomonas aerilata NBRC 106308.</title>
        <authorList>
            <person name="Hosoyama A."/>
            <person name="Uohara A."/>
            <person name="Ohji S."/>
            <person name="Ichikawa N."/>
        </authorList>
    </citation>
    <scope>NUCLEOTIDE SEQUENCE [LARGE SCALE GENOMIC DNA]</scope>
    <source>
        <strain evidence="9 10">NBRC 106308</strain>
    </source>
</reference>
<comment type="similarity">
    <text evidence="2">Belongs to the EccD/Snm4 family.</text>
</comment>
<dbReference type="InterPro" id="IPR044049">
    <property type="entry name" value="EccD_transm"/>
</dbReference>
<dbReference type="InterPro" id="IPR006707">
    <property type="entry name" value="T7SS_EccD"/>
</dbReference>
<feature type="domain" description="EccD-like transmembrane" evidence="8">
    <location>
        <begin position="130"/>
        <end position="452"/>
    </location>
</feature>
<evidence type="ECO:0000256" key="6">
    <source>
        <dbReference type="ARBA" id="ARBA00023136"/>
    </source>
</evidence>
<dbReference type="RefSeq" id="WP_186816606.1">
    <property type="nucleotide sequence ID" value="NZ_BAAARM010000005.1"/>
</dbReference>
<feature type="transmembrane region" description="Helical" evidence="7">
    <location>
        <begin position="133"/>
        <end position="152"/>
    </location>
</feature>
<proteinExistence type="inferred from homology"/>
<feature type="transmembrane region" description="Helical" evidence="7">
    <location>
        <begin position="238"/>
        <end position="260"/>
    </location>
</feature>
<keyword evidence="3" id="KW-1003">Cell membrane</keyword>
<feature type="transmembrane region" description="Helical" evidence="7">
    <location>
        <begin position="323"/>
        <end position="342"/>
    </location>
</feature>
<evidence type="ECO:0000259" key="8">
    <source>
        <dbReference type="Pfam" id="PF19053"/>
    </source>
</evidence>
<evidence type="ECO:0000256" key="3">
    <source>
        <dbReference type="ARBA" id="ARBA00022475"/>
    </source>
</evidence>
<comment type="subcellular location">
    <subcellularLocation>
        <location evidence="1">Cell membrane</location>
        <topology evidence="1">Multi-pass membrane protein</topology>
    </subcellularLocation>
</comment>
<comment type="caution">
    <text evidence="9">The sequence shown here is derived from an EMBL/GenBank/DDBJ whole genome shotgun (WGS) entry which is preliminary data.</text>
</comment>
<feature type="transmembrane region" description="Helical" evidence="7">
    <location>
        <begin position="433"/>
        <end position="453"/>
    </location>
</feature>
<evidence type="ECO:0000256" key="2">
    <source>
        <dbReference type="ARBA" id="ARBA00006162"/>
    </source>
</evidence>
<feature type="transmembrane region" description="Helical" evidence="7">
    <location>
        <begin position="371"/>
        <end position="392"/>
    </location>
</feature>
<dbReference type="Gene3D" id="3.10.20.90">
    <property type="entry name" value="Phosphatidylinositol 3-kinase Catalytic Subunit, Chain A, domain 1"/>
    <property type="match status" value="1"/>
</dbReference>
<organism evidence="9 10">
    <name type="scientific">Cellulomonas aerilata</name>
    <dbReference type="NCBI Taxonomy" id="515326"/>
    <lineage>
        <taxon>Bacteria</taxon>
        <taxon>Bacillati</taxon>
        <taxon>Actinomycetota</taxon>
        <taxon>Actinomycetes</taxon>
        <taxon>Micrococcales</taxon>
        <taxon>Cellulomonadaceae</taxon>
        <taxon>Cellulomonas</taxon>
    </lineage>
</organism>
<keyword evidence="10" id="KW-1185">Reference proteome</keyword>
<gene>
    <name evidence="9" type="ORF">CAE01nite_29670</name>
</gene>
<dbReference type="AlphaFoldDB" id="A0A512DFM8"/>
<protein>
    <recommendedName>
        <fullName evidence="8">EccD-like transmembrane domain-containing protein</fullName>
    </recommendedName>
</protein>
<dbReference type="GO" id="GO:0005886">
    <property type="term" value="C:plasma membrane"/>
    <property type="evidence" value="ECO:0007669"/>
    <property type="project" value="UniProtKB-SubCell"/>
</dbReference>
<dbReference type="InterPro" id="IPR024962">
    <property type="entry name" value="YukD-like"/>
</dbReference>
<evidence type="ECO:0000256" key="5">
    <source>
        <dbReference type="ARBA" id="ARBA00022989"/>
    </source>
</evidence>